<evidence type="ECO:0000313" key="8">
    <source>
        <dbReference type="Proteomes" id="UP001153069"/>
    </source>
</evidence>
<dbReference type="Proteomes" id="UP001153069">
    <property type="component" value="Unassembled WGS sequence"/>
</dbReference>
<comment type="subcellular location">
    <subcellularLocation>
        <location evidence="1">Nucleus</location>
    </subcellularLocation>
</comment>
<comment type="caution">
    <text evidence="7">The sequence shown here is derived from an EMBL/GenBank/DDBJ whole genome shotgun (WGS) entry which is preliminary data.</text>
</comment>
<evidence type="ECO:0000256" key="1">
    <source>
        <dbReference type="ARBA" id="ARBA00004123"/>
    </source>
</evidence>
<accession>A0A9N8ECM9</accession>
<keyword evidence="3" id="KW-0539">Nucleus</keyword>
<feature type="compositionally biased region" description="Acidic residues" evidence="4">
    <location>
        <begin position="19"/>
        <end position="41"/>
    </location>
</feature>
<dbReference type="InterPro" id="IPR011989">
    <property type="entry name" value="ARM-like"/>
</dbReference>
<organism evidence="7 8">
    <name type="scientific">Seminavis robusta</name>
    <dbReference type="NCBI Taxonomy" id="568900"/>
    <lineage>
        <taxon>Eukaryota</taxon>
        <taxon>Sar</taxon>
        <taxon>Stramenopiles</taxon>
        <taxon>Ochrophyta</taxon>
        <taxon>Bacillariophyta</taxon>
        <taxon>Bacillariophyceae</taxon>
        <taxon>Bacillariophycidae</taxon>
        <taxon>Naviculales</taxon>
        <taxon>Naviculaceae</taxon>
        <taxon>Seminavis</taxon>
    </lineage>
</organism>
<evidence type="ECO:0000256" key="4">
    <source>
        <dbReference type="SAM" id="MobiDB-lite"/>
    </source>
</evidence>
<keyword evidence="2" id="KW-0507">mRNA processing</keyword>
<dbReference type="OrthoDB" id="331600at2759"/>
<evidence type="ECO:0000256" key="3">
    <source>
        <dbReference type="ARBA" id="ARBA00023242"/>
    </source>
</evidence>
<dbReference type="InterPro" id="IPR032460">
    <property type="entry name" value="Symplekin/Pta1_N"/>
</dbReference>
<dbReference type="InterPro" id="IPR022075">
    <property type="entry name" value="Symplekin_C"/>
</dbReference>
<dbReference type="GO" id="GO:0005847">
    <property type="term" value="C:mRNA cleavage and polyadenylation specificity factor complex"/>
    <property type="evidence" value="ECO:0007669"/>
    <property type="project" value="TreeGrafter"/>
</dbReference>
<dbReference type="Pfam" id="PF12295">
    <property type="entry name" value="Symplekin_C"/>
    <property type="match status" value="1"/>
</dbReference>
<feature type="domain" description="Symplekin C-terminal" evidence="6">
    <location>
        <begin position="1163"/>
        <end position="1360"/>
    </location>
</feature>
<feature type="region of interest" description="Disordered" evidence="4">
    <location>
        <begin position="1"/>
        <end position="42"/>
    </location>
</feature>
<dbReference type="Pfam" id="PF11935">
    <property type="entry name" value="SYMPK_PTA1_N"/>
    <property type="match status" value="1"/>
</dbReference>
<dbReference type="InterPro" id="IPR021850">
    <property type="entry name" value="Symplekin/Pta1"/>
</dbReference>
<protein>
    <submittedName>
        <fullName evidence="7">Symplekin</fullName>
    </submittedName>
</protein>
<evidence type="ECO:0000313" key="7">
    <source>
        <dbReference type="EMBL" id="CAB9516080.1"/>
    </source>
</evidence>
<dbReference type="GO" id="GO:0006397">
    <property type="term" value="P:mRNA processing"/>
    <property type="evidence" value="ECO:0007669"/>
    <property type="project" value="UniProtKB-KW"/>
</dbReference>
<name>A0A9N8ECM9_9STRA</name>
<evidence type="ECO:0000256" key="2">
    <source>
        <dbReference type="ARBA" id="ARBA00022664"/>
    </source>
</evidence>
<reference evidence="7" key="1">
    <citation type="submission" date="2020-06" db="EMBL/GenBank/DDBJ databases">
        <authorList>
            <consortium name="Plant Systems Biology data submission"/>
        </authorList>
    </citation>
    <scope>NUCLEOTIDE SEQUENCE</scope>
    <source>
        <strain evidence="7">D6</strain>
    </source>
</reference>
<proteinExistence type="predicted"/>
<dbReference type="PANTHER" id="PTHR15245:SF20">
    <property type="entry name" value="SYMPLEKIN"/>
    <property type="match status" value="1"/>
</dbReference>
<dbReference type="Gene3D" id="1.25.10.10">
    <property type="entry name" value="Leucine-rich Repeat Variant"/>
    <property type="match status" value="1"/>
</dbReference>
<feature type="domain" description="Symplekin/Pta1 N-terminal" evidence="5">
    <location>
        <begin position="242"/>
        <end position="368"/>
    </location>
</feature>
<evidence type="ECO:0000259" key="5">
    <source>
        <dbReference type="Pfam" id="PF11935"/>
    </source>
</evidence>
<feature type="region of interest" description="Disordered" evidence="4">
    <location>
        <begin position="179"/>
        <end position="202"/>
    </location>
</feature>
<dbReference type="PANTHER" id="PTHR15245">
    <property type="entry name" value="SYMPLEKIN-RELATED"/>
    <property type="match status" value="1"/>
</dbReference>
<evidence type="ECO:0000259" key="6">
    <source>
        <dbReference type="Pfam" id="PF12295"/>
    </source>
</evidence>
<dbReference type="EMBL" id="CAICTM010000758">
    <property type="protein sequence ID" value="CAB9516080.1"/>
    <property type="molecule type" value="Genomic_DNA"/>
</dbReference>
<sequence length="1364" mass="148462">MSMHQESLEDTYGAFQDEQLSDDDNAAPEMQSEVEEGENEDPLQLAIDDLEGRVMSALNDFKLHLGVRSSSAPGSPTVHEELREMLQSVLEVAAHTGPSVARTYYQGIGQEGIELSCEEVYERLVSDLILPVVLEETQTDPIPAKRVACLEFFRHLFKECQKSGSWMDSTTTGPQMGPYGAGASGSHSSHHPNVNNPAIRAQQKRRFGKKLAREGEILRYWVQASISSLVEGVFTSEASEMAVASRGIIAASSSLRPCLKHIAQRIKDADDRGASKLFSPMMKMVEGVLKKLFLSSAEETAGSGDGIRGAALKFMEILTLVCSRKPHDPSQRRRSQANSEEFSLEDLPAGHPVITRESLESIAEYSFAIFRGLTLLGGQARIDENLLSDMLMSGGGGSPSAQVVSILKPAALAYLEIESSLPGSEEESAVQINVDRNNIEFDFMLSQKPYSLTLNAMSALALNRPMFFKESALCLARRAVQPPVFIEGGTLSKSGVLAISAHLKAACLTLLRNALSVSAKASDILHEASKACDMEMQADKALSMAKQANSLRTAGRAARNRANMMYTWEEGDKRKTETDDALAKLKEAKKARGLGHGIQLPKNMAEAIDLVFANLHNLPSKKPTSTGSKNRNVPVNLDFLVDAILTNGASLAQEEGRWYDRDGGAAWELKGDNDHKFELSTKFTELVSGSSGNQKPRETFFKDAAASSVDALGRIATQALNSRSAYHAQLGNEIAARLAWTLRGTKPPGATALSQALVEESVASLTDKQVTAKEKEELGVFIGRDYPLVSSCLALDFANNKADTKQDVNRTLSSHLLSEAYVQASIADQEGAQNKNYQTCMNAFVASVVRAGKLADDKPSDADRKQSAALASTQLQAMCQNFPEISPSSLRMVGGLCDIIEVTKKASDAARKNANQTVAASAALHSAKAAAEKRATTVLLTLRDIAFSRNSVDARRGAVEAAVMIAAGRLPSSQAIEDKALKLVMNVLYPKSEILGTLVTDASINELKESAKIAASKHDEIATANNANAEKNKEKGILGDNPLSDPEREFMDVAKKPVTILMALCVRKPDLIKTMFEVSCTPKADALQKTVRANMAKMAKAAAAKHGAAAIANKVAAMTGPAELALLLAFLDNLTDQKTMNQEFIDACHEIQAGKAGEDGKKDPRFLIPVVAAMKRQELVEKLPDFVAAEDKIFLAALERMGDRVARQALLYRDEPDEENPSLKGMTLCEQLVFLHNLDFAAAGLPQKRYLDAIKHCLDNDEIYSDRVVMSALDHMSGVFLEGDKGLPLAYMRTIILVCSKHESLHSFITSTLLPRLVEGKIYTDRRQWEGWMRCAKMLSPDSQQAIQKLPKEQYELYCARYTK</sequence>
<keyword evidence="8" id="KW-1185">Reference proteome</keyword>
<gene>
    <name evidence="7" type="ORF">SEMRO_759_G198240.1</name>
</gene>